<sequence>MTQLLIPDFIKNRMVQYLLILSSFMDAIVSGTLKHILVLIGLPYLTSVALSCLLPPRKAAVKRRISEQYRPLKKLPQEYS</sequence>
<keyword evidence="1" id="KW-1133">Transmembrane helix</keyword>
<dbReference type="RefSeq" id="WP_058493449.1">
    <property type="nucleotide sequence ID" value="NZ_CBCRUR010000012.1"/>
</dbReference>
<keyword evidence="3" id="KW-1185">Reference proteome</keyword>
<dbReference type="PATRIC" id="fig|45076.6.peg.1795"/>
<keyword evidence="1" id="KW-0472">Membrane</keyword>
<keyword evidence="1" id="KW-0812">Transmembrane</keyword>
<evidence type="ECO:0000313" key="3">
    <source>
        <dbReference type="Proteomes" id="UP000054662"/>
    </source>
</evidence>
<dbReference type="EMBL" id="LNZC01000020">
    <property type="protein sequence ID" value="KTD78262.1"/>
    <property type="molecule type" value="Genomic_DNA"/>
</dbReference>
<feature type="transmembrane region" description="Helical" evidence="1">
    <location>
        <begin position="36"/>
        <end position="54"/>
    </location>
</feature>
<evidence type="ECO:0000256" key="1">
    <source>
        <dbReference type="SAM" id="Phobius"/>
    </source>
</evidence>
<proteinExistence type="predicted"/>
<comment type="caution">
    <text evidence="2">The sequence shown here is derived from an EMBL/GenBank/DDBJ whole genome shotgun (WGS) entry which is preliminary data.</text>
</comment>
<dbReference type="OrthoDB" id="5652772at2"/>
<dbReference type="Proteomes" id="UP000054662">
    <property type="component" value="Unassembled WGS sequence"/>
</dbReference>
<evidence type="ECO:0000313" key="2">
    <source>
        <dbReference type="EMBL" id="KTD78262.1"/>
    </source>
</evidence>
<reference evidence="2 3" key="1">
    <citation type="submission" date="2015-11" db="EMBL/GenBank/DDBJ databases">
        <title>Genomic analysis of 38 Legionella species identifies large and diverse effector repertoires.</title>
        <authorList>
            <person name="Burstein D."/>
            <person name="Amaro F."/>
            <person name="Zusman T."/>
            <person name="Lifshitz Z."/>
            <person name="Cohen O."/>
            <person name="Gilbert J.A."/>
            <person name="Pupko T."/>
            <person name="Shuman H.A."/>
            <person name="Segal G."/>
        </authorList>
    </citation>
    <scope>NUCLEOTIDE SEQUENCE [LARGE SCALE GENOMIC DNA]</scope>
    <source>
        <strain evidence="2 3">ATCC 49508</strain>
    </source>
</reference>
<protein>
    <submittedName>
        <fullName evidence="2">Uncharacterized protein</fullName>
    </submittedName>
</protein>
<dbReference type="AlphaFoldDB" id="A0A0W1AA92"/>
<organism evidence="2 3">
    <name type="scientific">Legionella worsleiensis</name>
    <dbReference type="NCBI Taxonomy" id="45076"/>
    <lineage>
        <taxon>Bacteria</taxon>
        <taxon>Pseudomonadati</taxon>
        <taxon>Pseudomonadota</taxon>
        <taxon>Gammaproteobacteria</taxon>
        <taxon>Legionellales</taxon>
        <taxon>Legionellaceae</taxon>
        <taxon>Legionella</taxon>
    </lineage>
</organism>
<dbReference type="STRING" id="45076.Lwor_1657"/>
<gene>
    <name evidence="2" type="ORF">Lwor_1657</name>
</gene>
<name>A0A0W1AA92_9GAMM</name>
<accession>A0A0W1AA92</accession>